<feature type="region of interest" description="Disordered" evidence="1">
    <location>
        <begin position="1"/>
        <end position="32"/>
    </location>
</feature>
<evidence type="ECO:0000313" key="2">
    <source>
        <dbReference type="EMBL" id="AEK29926.1"/>
    </source>
</evidence>
<evidence type="ECO:0000313" key="3">
    <source>
        <dbReference type="Proteomes" id="UP000008394"/>
    </source>
</evidence>
<dbReference type="KEGG" id="bnm:BALAC2494_02006"/>
<evidence type="ECO:0000256" key="1">
    <source>
        <dbReference type="SAM" id="MobiDB-lite"/>
    </source>
</evidence>
<sequence length="32" mass="3458">MRHSVDSVEYKDGKERRHGGCAERAGAVEAGV</sequence>
<dbReference type="AlphaFoldDB" id="A0A806FN43"/>
<organism evidence="2 3">
    <name type="scientific">Bifidobacterium animalis subsp. lactis CNCM I-2494</name>
    <dbReference type="NCBI Taxonomy" id="1042403"/>
    <lineage>
        <taxon>Bacteria</taxon>
        <taxon>Bacillati</taxon>
        <taxon>Actinomycetota</taxon>
        <taxon>Actinomycetes</taxon>
        <taxon>Bifidobacteriales</taxon>
        <taxon>Bifidobacteriaceae</taxon>
        <taxon>Bifidobacterium</taxon>
    </lineage>
</organism>
<feature type="compositionally biased region" description="Basic and acidic residues" evidence="1">
    <location>
        <begin position="1"/>
        <end position="21"/>
    </location>
</feature>
<dbReference type="Proteomes" id="UP000008394">
    <property type="component" value="Chromosome"/>
</dbReference>
<protein>
    <submittedName>
        <fullName evidence="2">Uncharacterized protein</fullName>
    </submittedName>
</protein>
<gene>
    <name evidence="2" type="ORF">BALAC2494_02006</name>
</gene>
<accession>A0A806FN43</accession>
<proteinExistence type="predicted"/>
<reference evidence="2 3" key="1">
    <citation type="journal article" date="2011" name="J. Bacteriol.">
        <title>Genome Sequence of the Probiotic Strain Bifidobacterium animalis subsp. lactis CNCM I-2494.</title>
        <authorList>
            <person name="Chervaux C."/>
            <person name="Grimaldi C."/>
            <person name="Bolotin A."/>
            <person name="Quinquis B."/>
            <person name="Legrain-Raspaud S."/>
            <person name="van Hylckama Vlieg J.E."/>
            <person name="Denariaz G."/>
            <person name="Smokvina T."/>
        </authorList>
    </citation>
    <scope>NUCLEOTIDE SEQUENCE [LARGE SCALE GENOMIC DNA]</scope>
    <source>
        <strain evidence="2 3">CNCM I-2494</strain>
    </source>
</reference>
<dbReference type="EMBL" id="CP002915">
    <property type="protein sequence ID" value="AEK29926.1"/>
    <property type="molecule type" value="Genomic_DNA"/>
</dbReference>
<name>A0A806FN43_BIFAN</name>